<accession>A0AA43Q2R5</accession>
<feature type="transmembrane region" description="Helical" evidence="3">
    <location>
        <begin position="94"/>
        <end position="114"/>
    </location>
</feature>
<feature type="domain" description="CSD" evidence="4">
    <location>
        <begin position="3"/>
        <end position="68"/>
    </location>
</feature>
<dbReference type="Pfam" id="PF00313">
    <property type="entry name" value="CSD"/>
    <property type="match status" value="1"/>
</dbReference>
<sequence length="219" mass="25102">MQLYEGVIKSWKGDKGFGFIQPNGGGKDVFIHIRDLAHSNYQPQQGDDVCYKVVIDKNGKIRACDAFIKGQEISQLYKRKCFKKNQKTKREYRSGMPSILFIAAIPFGFSAVPIKGQHNFIPFFVYLVMSLLTSIVYASDKAKAHKNDWRTSESTLHMLEFLGGWPGALITQHVIRHKNKKISFQITFWIIVIIHIAIWTDVVFFNSVDIEHVLSHLLT</sequence>
<evidence type="ECO:0000259" key="4">
    <source>
        <dbReference type="PROSITE" id="PS51857"/>
    </source>
</evidence>
<evidence type="ECO:0000256" key="3">
    <source>
        <dbReference type="SAM" id="Phobius"/>
    </source>
</evidence>
<comment type="caution">
    <text evidence="5">The sequence shown here is derived from an EMBL/GenBank/DDBJ whole genome shotgun (WGS) entry which is preliminary data.</text>
</comment>
<keyword evidence="6" id="KW-1185">Reference proteome</keyword>
<keyword evidence="3" id="KW-0812">Transmembrane</keyword>
<dbReference type="EMBL" id="JAQSDF010000001">
    <property type="protein sequence ID" value="MDI1229665.1"/>
    <property type="molecule type" value="Genomic_DNA"/>
</dbReference>
<dbReference type="CDD" id="cd04458">
    <property type="entry name" value="CSP_CDS"/>
    <property type="match status" value="1"/>
</dbReference>
<dbReference type="PROSITE" id="PS00352">
    <property type="entry name" value="CSD_1"/>
    <property type="match status" value="1"/>
</dbReference>
<protein>
    <submittedName>
        <fullName evidence="5">Cold shock and DUF1294 domain-containing protein</fullName>
    </submittedName>
</protein>
<evidence type="ECO:0000256" key="1">
    <source>
        <dbReference type="ARBA" id="ARBA00022553"/>
    </source>
</evidence>
<dbReference type="AlphaFoldDB" id="A0AA43Q2R5"/>
<reference evidence="5" key="1">
    <citation type="submission" date="2023-01" db="EMBL/GenBank/DDBJ databases">
        <title>Biogeochemical cycle of methane in antarctic sediments.</title>
        <authorList>
            <person name="Roldan D.M."/>
            <person name="Menes R.J."/>
        </authorList>
    </citation>
    <scope>NUCLEOTIDE SEQUENCE [LARGE SCALE GENOMIC DNA]</scope>
    <source>
        <strain evidence="5">K-2018 MAG008</strain>
    </source>
</reference>
<dbReference type="SUPFAM" id="SSF50249">
    <property type="entry name" value="Nucleic acid-binding proteins"/>
    <property type="match status" value="1"/>
</dbReference>
<dbReference type="InterPro" id="IPR002059">
    <property type="entry name" value="CSP_DNA-bd"/>
</dbReference>
<dbReference type="InterPro" id="IPR012340">
    <property type="entry name" value="NA-bd_OB-fold"/>
</dbReference>
<comment type="subcellular location">
    <subcellularLocation>
        <location evidence="2">Cytoplasm</location>
    </subcellularLocation>
</comment>
<keyword evidence="1" id="KW-0597">Phosphoprotein</keyword>
<keyword evidence="3" id="KW-1133">Transmembrane helix</keyword>
<dbReference type="GO" id="GO:0043488">
    <property type="term" value="P:regulation of mRNA stability"/>
    <property type="evidence" value="ECO:0007669"/>
    <property type="project" value="TreeGrafter"/>
</dbReference>
<evidence type="ECO:0000313" key="6">
    <source>
        <dbReference type="Proteomes" id="UP001160519"/>
    </source>
</evidence>
<dbReference type="SMART" id="SM00357">
    <property type="entry name" value="CSP"/>
    <property type="match status" value="1"/>
</dbReference>
<organism evidence="5 6">
    <name type="scientific">Candidatus Methylobacter titanis</name>
    <dbReference type="NCBI Taxonomy" id="3053457"/>
    <lineage>
        <taxon>Bacteria</taxon>
        <taxon>Pseudomonadati</taxon>
        <taxon>Pseudomonadota</taxon>
        <taxon>Gammaproteobacteria</taxon>
        <taxon>Methylococcales</taxon>
        <taxon>Methylococcaceae</taxon>
        <taxon>Methylobacter</taxon>
    </lineage>
</organism>
<dbReference type="Gene3D" id="2.40.50.140">
    <property type="entry name" value="Nucleic acid-binding proteins"/>
    <property type="match status" value="1"/>
</dbReference>
<dbReference type="InterPro" id="IPR019844">
    <property type="entry name" value="CSD_CS"/>
</dbReference>
<evidence type="ECO:0000256" key="2">
    <source>
        <dbReference type="RuleBase" id="RU000408"/>
    </source>
</evidence>
<dbReference type="InterPro" id="IPR011129">
    <property type="entry name" value="CSD"/>
</dbReference>
<dbReference type="PROSITE" id="PS51857">
    <property type="entry name" value="CSD_2"/>
    <property type="match status" value="1"/>
</dbReference>
<dbReference type="GO" id="GO:0003730">
    <property type="term" value="F:mRNA 3'-UTR binding"/>
    <property type="evidence" value="ECO:0007669"/>
    <property type="project" value="TreeGrafter"/>
</dbReference>
<dbReference type="InterPro" id="IPR052069">
    <property type="entry name" value="Ca-reg_mRNA-binding_domain"/>
</dbReference>
<dbReference type="InterPro" id="IPR010718">
    <property type="entry name" value="DUF1294"/>
</dbReference>
<evidence type="ECO:0000313" key="5">
    <source>
        <dbReference type="EMBL" id="MDI1229665.1"/>
    </source>
</evidence>
<keyword evidence="3" id="KW-0472">Membrane</keyword>
<gene>
    <name evidence="5" type="ORF">PSU93_00765</name>
</gene>
<name>A0AA43Q2R5_9GAMM</name>
<dbReference type="Pfam" id="PF06961">
    <property type="entry name" value="DUF1294"/>
    <property type="match status" value="1"/>
</dbReference>
<dbReference type="PANTHER" id="PTHR12962">
    <property type="entry name" value="CALCIUM-REGULATED HEAT STABLE PROTEIN CRHSP-24-RELATED"/>
    <property type="match status" value="1"/>
</dbReference>
<dbReference type="PANTHER" id="PTHR12962:SF1">
    <property type="entry name" value="COLD SHOCK DOMAIN-CONTAINING PROTEIN CG9705"/>
    <property type="match status" value="1"/>
</dbReference>
<dbReference type="GO" id="GO:0005829">
    <property type="term" value="C:cytosol"/>
    <property type="evidence" value="ECO:0007669"/>
    <property type="project" value="UniProtKB-ARBA"/>
</dbReference>
<feature type="transmembrane region" description="Helical" evidence="3">
    <location>
        <begin position="120"/>
        <end position="138"/>
    </location>
</feature>
<proteinExistence type="predicted"/>
<feature type="transmembrane region" description="Helical" evidence="3">
    <location>
        <begin position="186"/>
        <end position="205"/>
    </location>
</feature>
<dbReference type="Proteomes" id="UP001160519">
    <property type="component" value="Unassembled WGS sequence"/>
</dbReference>